<feature type="transmembrane region" description="Helical" evidence="1">
    <location>
        <begin position="344"/>
        <end position="365"/>
    </location>
</feature>
<keyword evidence="4" id="KW-1185">Reference proteome</keyword>
<feature type="transmembrane region" description="Helical" evidence="1">
    <location>
        <begin position="241"/>
        <end position="258"/>
    </location>
</feature>
<dbReference type="InterPro" id="IPR002656">
    <property type="entry name" value="Acyl_transf_3_dom"/>
</dbReference>
<keyword evidence="1" id="KW-0472">Membrane</keyword>
<proteinExistence type="predicted"/>
<evidence type="ECO:0000313" key="4">
    <source>
        <dbReference type="Proteomes" id="UP000236728"/>
    </source>
</evidence>
<evidence type="ECO:0000256" key="1">
    <source>
        <dbReference type="SAM" id="Phobius"/>
    </source>
</evidence>
<keyword evidence="1" id="KW-0812">Transmembrane</keyword>
<organism evidence="3 4">
    <name type="scientific">Bryocella elongata</name>
    <dbReference type="NCBI Taxonomy" id="863522"/>
    <lineage>
        <taxon>Bacteria</taxon>
        <taxon>Pseudomonadati</taxon>
        <taxon>Acidobacteriota</taxon>
        <taxon>Terriglobia</taxon>
        <taxon>Terriglobales</taxon>
        <taxon>Acidobacteriaceae</taxon>
        <taxon>Bryocella</taxon>
    </lineage>
</organism>
<keyword evidence="3" id="KW-0378">Hydrolase</keyword>
<dbReference type="GO" id="GO:0016020">
    <property type="term" value="C:membrane"/>
    <property type="evidence" value="ECO:0007669"/>
    <property type="project" value="TreeGrafter"/>
</dbReference>
<dbReference type="GO" id="GO:0016747">
    <property type="term" value="F:acyltransferase activity, transferring groups other than amino-acyl groups"/>
    <property type="evidence" value="ECO:0007669"/>
    <property type="project" value="InterPro"/>
</dbReference>
<sequence>MGYCATSFDEVGWNRRIPSLRTDALTLDVKPKTELPATSNNFDALRLGLAVLVIYSHSYALGLGSEATEPLYRLTRGQMSLGALAVDLFFVLSGYLITASAEKSSSVGSYLKKRVRRIYPAFIVNAILSVVIVVPLAHAVIASPAWGNFALQTLRLCEFEYSSAFSANPFPGPINGSLWSIQYEFWCYLGVAALASFGLLRRKWLLLASFVASVGVSVLWQVKGIVLGGKFLGQLLGSPQLWARMLPLYLAGVVAYLFRDRIRLNARGAVLALIVLIGASFVSLGWTLVFPAAGTYLALYLAFAPWLRLHGAARLGDFSYGTYLYAFPIAQIIMSRFGHEVPPWQLFVLATPLTLLAAIASWYGVERWFVPRARRNEAVRSSAGAQAVAVTRSSARAVLEARADS</sequence>
<dbReference type="PANTHER" id="PTHR23028:SF53">
    <property type="entry name" value="ACYL_TRANSF_3 DOMAIN-CONTAINING PROTEIN"/>
    <property type="match status" value="1"/>
</dbReference>
<reference evidence="3 4" key="1">
    <citation type="submission" date="2016-10" db="EMBL/GenBank/DDBJ databases">
        <authorList>
            <person name="de Groot N.N."/>
        </authorList>
    </citation>
    <scope>NUCLEOTIDE SEQUENCE [LARGE SCALE GENOMIC DNA]</scope>
    <source>
        <strain evidence="3 4">DSM 22489</strain>
    </source>
</reference>
<feature type="transmembrane region" description="Helical" evidence="1">
    <location>
        <begin position="178"/>
        <end position="197"/>
    </location>
</feature>
<evidence type="ECO:0000313" key="3">
    <source>
        <dbReference type="EMBL" id="SEG52557.1"/>
    </source>
</evidence>
<accession>A0A1H6AWW0</accession>
<keyword evidence="1" id="KW-1133">Transmembrane helix</keyword>
<dbReference type="Proteomes" id="UP000236728">
    <property type="component" value="Unassembled WGS sequence"/>
</dbReference>
<feature type="transmembrane region" description="Helical" evidence="1">
    <location>
        <begin position="122"/>
        <end position="146"/>
    </location>
</feature>
<dbReference type="GO" id="GO:0016787">
    <property type="term" value="F:hydrolase activity"/>
    <property type="evidence" value="ECO:0007669"/>
    <property type="project" value="UniProtKB-KW"/>
</dbReference>
<protein>
    <submittedName>
        <fullName evidence="3">Peptidoglycan/LPS O-acetylase OafA/YrhL, contains acyltransferase and SGNH-hydrolase domains</fullName>
    </submittedName>
</protein>
<dbReference type="PANTHER" id="PTHR23028">
    <property type="entry name" value="ACETYLTRANSFERASE"/>
    <property type="match status" value="1"/>
</dbReference>
<keyword evidence="3" id="KW-0808">Transferase</keyword>
<dbReference type="InterPro" id="IPR050879">
    <property type="entry name" value="Acyltransferase_3"/>
</dbReference>
<keyword evidence="3" id="KW-0012">Acyltransferase</keyword>
<dbReference type="Pfam" id="PF01757">
    <property type="entry name" value="Acyl_transf_3"/>
    <property type="match status" value="1"/>
</dbReference>
<feature type="domain" description="Acyltransferase 3" evidence="2">
    <location>
        <begin position="41"/>
        <end position="361"/>
    </location>
</feature>
<dbReference type="AlphaFoldDB" id="A0A1H6AWW0"/>
<feature type="transmembrane region" description="Helical" evidence="1">
    <location>
        <begin position="270"/>
        <end position="289"/>
    </location>
</feature>
<feature type="transmembrane region" description="Helical" evidence="1">
    <location>
        <begin position="204"/>
        <end position="221"/>
    </location>
</feature>
<feature type="transmembrane region" description="Helical" evidence="1">
    <location>
        <begin position="81"/>
        <end position="101"/>
    </location>
</feature>
<dbReference type="EMBL" id="FNVA01000006">
    <property type="protein sequence ID" value="SEG52557.1"/>
    <property type="molecule type" value="Genomic_DNA"/>
</dbReference>
<feature type="transmembrane region" description="Helical" evidence="1">
    <location>
        <begin position="44"/>
        <end position="61"/>
    </location>
</feature>
<dbReference type="GO" id="GO:0000271">
    <property type="term" value="P:polysaccharide biosynthetic process"/>
    <property type="evidence" value="ECO:0007669"/>
    <property type="project" value="TreeGrafter"/>
</dbReference>
<gene>
    <name evidence="3" type="ORF">SAMN05421819_3304</name>
</gene>
<evidence type="ECO:0000259" key="2">
    <source>
        <dbReference type="Pfam" id="PF01757"/>
    </source>
</evidence>
<name>A0A1H6AWW0_9BACT</name>